<evidence type="ECO:0000256" key="4">
    <source>
        <dbReference type="PROSITE-ProRule" id="PRU00335"/>
    </source>
</evidence>
<dbReference type="InterPro" id="IPR009057">
    <property type="entry name" value="Homeodomain-like_sf"/>
</dbReference>
<evidence type="ECO:0000256" key="1">
    <source>
        <dbReference type="ARBA" id="ARBA00023015"/>
    </source>
</evidence>
<evidence type="ECO:0000313" key="7">
    <source>
        <dbReference type="Proteomes" id="UP001589568"/>
    </source>
</evidence>
<organism evidence="6 7">
    <name type="scientific">Nonomuraea salmonea</name>
    <dbReference type="NCBI Taxonomy" id="46181"/>
    <lineage>
        <taxon>Bacteria</taxon>
        <taxon>Bacillati</taxon>
        <taxon>Actinomycetota</taxon>
        <taxon>Actinomycetes</taxon>
        <taxon>Streptosporangiales</taxon>
        <taxon>Streptosporangiaceae</taxon>
        <taxon>Nonomuraea</taxon>
    </lineage>
</organism>
<dbReference type="InterPro" id="IPR001647">
    <property type="entry name" value="HTH_TetR"/>
</dbReference>
<dbReference type="Proteomes" id="UP001589568">
    <property type="component" value="Unassembled WGS sequence"/>
</dbReference>
<proteinExistence type="predicted"/>
<dbReference type="RefSeq" id="WP_379484355.1">
    <property type="nucleotide sequence ID" value="NZ_JBHMCF010000037.1"/>
</dbReference>
<sequence>MAKIRGMVERGYRSPVRARHAEDTRRSIIEAAATLFAEQGYPRTSVAAVAAAAGVAVNTVYTSVGNKPALIMALSEDGAGDDAAVETLRRIEECSDPREILRILADGTGQVRRRRHDVLAILLNNKYADPDVAAAADVAIRAVRDRFKAVTARLIAVGGLREGLTGTQIEQTLWFYFGFEAWRTVRDFGWSWKESADWLAEQAARALLPPIE</sequence>
<keyword evidence="2 4" id="KW-0238">DNA-binding</keyword>
<protein>
    <submittedName>
        <fullName evidence="6">TetR/AcrR family transcriptional regulator</fullName>
    </submittedName>
</protein>
<dbReference type="Gene3D" id="1.10.357.10">
    <property type="entry name" value="Tetracycline Repressor, domain 2"/>
    <property type="match status" value="1"/>
</dbReference>
<reference evidence="6 7" key="1">
    <citation type="submission" date="2024-09" db="EMBL/GenBank/DDBJ databases">
        <authorList>
            <person name="Sun Q."/>
            <person name="Mori K."/>
        </authorList>
    </citation>
    <scope>NUCLEOTIDE SEQUENCE [LARGE SCALE GENOMIC DNA]</scope>
    <source>
        <strain evidence="6 7">JCM 3324</strain>
    </source>
</reference>
<dbReference type="PANTHER" id="PTHR30055">
    <property type="entry name" value="HTH-TYPE TRANSCRIPTIONAL REGULATOR RUTR"/>
    <property type="match status" value="1"/>
</dbReference>
<evidence type="ECO:0000256" key="2">
    <source>
        <dbReference type="ARBA" id="ARBA00023125"/>
    </source>
</evidence>
<name>A0ABV5NWV5_9ACTN</name>
<evidence type="ECO:0000256" key="3">
    <source>
        <dbReference type="ARBA" id="ARBA00023163"/>
    </source>
</evidence>
<evidence type="ECO:0000313" key="6">
    <source>
        <dbReference type="EMBL" id="MFB9474159.1"/>
    </source>
</evidence>
<dbReference type="PROSITE" id="PS50977">
    <property type="entry name" value="HTH_TETR_2"/>
    <property type="match status" value="1"/>
</dbReference>
<keyword evidence="3" id="KW-0804">Transcription</keyword>
<accession>A0ABV5NWV5</accession>
<dbReference type="InterPro" id="IPR050109">
    <property type="entry name" value="HTH-type_TetR-like_transc_reg"/>
</dbReference>
<dbReference type="EMBL" id="JBHMCF010000037">
    <property type="protein sequence ID" value="MFB9474159.1"/>
    <property type="molecule type" value="Genomic_DNA"/>
</dbReference>
<feature type="domain" description="HTH tetR-type" evidence="5">
    <location>
        <begin position="22"/>
        <end position="82"/>
    </location>
</feature>
<gene>
    <name evidence="6" type="ORF">ACFFR3_32075</name>
</gene>
<dbReference type="Pfam" id="PF00440">
    <property type="entry name" value="TetR_N"/>
    <property type="match status" value="1"/>
</dbReference>
<evidence type="ECO:0000259" key="5">
    <source>
        <dbReference type="PROSITE" id="PS50977"/>
    </source>
</evidence>
<feature type="DNA-binding region" description="H-T-H motif" evidence="4">
    <location>
        <begin position="45"/>
        <end position="64"/>
    </location>
</feature>
<keyword evidence="7" id="KW-1185">Reference proteome</keyword>
<dbReference type="PANTHER" id="PTHR30055:SF234">
    <property type="entry name" value="HTH-TYPE TRANSCRIPTIONAL REGULATOR BETI"/>
    <property type="match status" value="1"/>
</dbReference>
<comment type="caution">
    <text evidence="6">The sequence shown here is derived from an EMBL/GenBank/DDBJ whole genome shotgun (WGS) entry which is preliminary data.</text>
</comment>
<dbReference type="SUPFAM" id="SSF46689">
    <property type="entry name" value="Homeodomain-like"/>
    <property type="match status" value="1"/>
</dbReference>
<dbReference type="PRINTS" id="PR00455">
    <property type="entry name" value="HTHTETR"/>
</dbReference>
<keyword evidence="1" id="KW-0805">Transcription regulation</keyword>